<dbReference type="InterPro" id="IPR041664">
    <property type="entry name" value="AAA_16"/>
</dbReference>
<dbReference type="PANTHER" id="PTHR16305">
    <property type="entry name" value="TESTICULAR SOLUBLE ADENYLYL CYCLASE"/>
    <property type="match status" value="1"/>
</dbReference>
<dbReference type="InterPro" id="IPR027417">
    <property type="entry name" value="P-loop_NTPase"/>
</dbReference>
<evidence type="ECO:0000259" key="3">
    <source>
        <dbReference type="PROSITE" id="PS50043"/>
    </source>
</evidence>
<name>A0ABW6WW83_9ACTN</name>
<comment type="caution">
    <text evidence="4">The sequence shown here is derived from an EMBL/GenBank/DDBJ whole genome shotgun (WGS) entry which is preliminary data.</text>
</comment>
<dbReference type="Proteomes" id="UP001602245">
    <property type="component" value="Unassembled WGS sequence"/>
</dbReference>
<keyword evidence="5" id="KW-1185">Reference proteome</keyword>
<dbReference type="EMBL" id="JBIAZU010000008">
    <property type="protein sequence ID" value="MFF5296552.1"/>
    <property type="molecule type" value="Genomic_DNA"/>
</dbReference>
<dbReference type="PANTHER" id="PTHR16305:SF28">
    <property type="entry name" value="GUANYLATE CYCLASE DOMAIN-CONTAINING PROTEIN"/>
    <property type="match status" value="1"/>
</dbReference>
<evidence type="ECO:0000313" key="5">
    <source>
        <dbReference type="Proteomes" id="UP001602245"/>
    </source>
</evidence>
<dbReference type="SMART" id="SM00421">
    <property type="entry name" value="HTH_LUXR"/>
    <property type="match status" value="1"/>
</dbReference>
<reference evidence="4 5" key="1">
    <citation type="submission" date="2024-10" db="EMBL/GenBank/DDBJ databases">
        <title>The Natural Products Discovery Center: Release of the First 8490 Sequenced Strains for Exploring Actinobacteria Biosynthetic Diversity.</title>
        <authorList>
            <person name="Kalkreuter E."/>
            <person name="Kautsar S.A."/>
            <person name="Yang D."/>
            <person name="Bader C.D."/>
            <person name="Teijaro C.N."/>
            <person name="Fluegel L."/>
            <person name="Davis C.M."/>
            <person name="Simpson J.R."/>
            <person name="Lauterbach L."/>
            <person name="Steele A.D."/>
            <person name="Gui C."/>
            <person name="Meng S."/>
            <person name="Li G."/>
            <person name="Viehrig K."/>
            <person name="Ye F."/>
            <person name="Su P."/>
            <person name="Kiefer A.F."/>
            <person name="Nichols A."/>
            <person name="Cepeda A.J."/>
            <person name="Yan W."/>
            <person name="Fan B."/>
            <person name="Jiang Y."/>
            <person name="Adhikari A."/>
            <person name="Zheng C.-J."/>
            <person name="Schuster L."/>
            <person name="Cowan T.M."/>
            <person name="Smanski M.J."/>
            <person name="Chevrette M.G."/>
            <person name="De Carvalho L.P.S."/>
            <person name="Shen B."/>
        </authorList>
    </citation>
    <scope>NUCLEOTIDE SEQUENCE [LARGE SCALE GENOMIC DNA]</scope>
    <source>
        <strain evidence="4 5">NPDC000087</strain>
    </source>
</reference>
<dbReference type="Pfam" id="PF13191">
    <property type="entry name" value="AAA_16"/>
    <property type="match status" value="1"/>
</dbReference>
<protein>
    <submittedName>
        <fullName evidence="4">AAA family ATPase</fullName>
    </submittedName>
</protein>
<dbReference type="SUPFAM" id="SSF52540">
    <property type="entry name" value="P-loop containing nucleoside triphosphate hydrolases"/>
    <property type="match status" value="1"/>
</dbReference>
<keyword evidence="1" id="KW-0547">Nucleotide-binding</keyword>
<dbReference type="Gene3D" id="1.10.10.10">
    <property type="entry name" value="Winged helix-like DNA-binding domain superfamily/Winged helix DNA-binding domain"/>
    <property type="match status" value="1"/>
</dbReference>
<dbReference type="Pfam" id="PF00196">
    <property type="entry name" value="GerE"/>
    <property type="match status" value="1"/>
</dbReference>
<dbReference type="SUPFAM" id="SSF46894">
    <property type="entry name" value="C-terminal effector domain of the bipartite response regulators"/>
    <property type="match status" value="1"/>
</dbReference>
<dbReference type="InterPro" id="IPR036388">
    <property type="entry name" value="WH-like_DNA-bd_sf"/>
</dbReference>
<evidence type="ECO:0000256" key="1">
    <source>
        <dbReference type="ARBA" id="ARBA00022741"/>
    </source>
</evidence>
<sequence>MALVGREDQLTICRDAVQESRGAFAAVLVGAPGVGKTSLLRAVTAAAARAGRQVLATTGLPGGAGVPMGNLADLLGMALPSILPELPGLQADALRTTFRLASAPAVNDELLVALATMNAMRALCANRPVVVAIDDAQWMDRDSERLLTVLVNWLRDLPIGWMLTVRSGYETAGLSGTVLHDLGRDAITVTVSPLDDVSLYQVIAERFPGPWRGTLISRIVALSGGNPYAAVELARETVASGGYDAPVAMVPPSLTVSLNARLRRLKPTAGKAARLVALVAQPDRRLLRKILGPGADDAIDQAFRAGVLHDADTEGHLALTHPLLAEIVQRSMTWSDRRSAHRALADGVDDADEAAGHLAQSTDDPDDAISLSVWDAAWRMSQRGIQAGAAALGEAALRLTPADPERTLWRRRTELLDLLEKAGELDKALRLADLWLADKPPDDGRIRGRLTFYRGLMETDILTSNRLVAQAVDQLWGDRSSQTHAAALQGYRLLGQWRVEEAQPFIERATQLAGAGVPDEVRRWVGAVCGAAASVALDPQAGDLLREAMRQPGADRMWVSVLCPEMELAFWHLGRGEVTEAGNLFDRVRGNVERSNEAISSFHIEWGTLILDYMAGRWDQVEARASSLLRYAFVFREIAATDRVLVETVLAAVRGRATEARRLVPAALAAVAAGDLVTGVFLRSHAAHLELSIGDPPAAVDWLDPVAAQMRGRAYSDVLILGVECDLIEGYARVGRTAEAEERLAWLRTTADRLEHPLGRLAGSRCAAVLALARGDPRAALTELDPMLPEARRSEVPLEKGRFLLTFGSAQRRARLRRAAAASIDEAIEVFAGLGAQAWAAQARAERAKLAHLSDGTLTPTEQRIADLVRLGRTNAEIATTLLLREKTVEGNLTRIYRKLCIRGRKDLIRMHR</sequence>
<dbReference type="InterPro" id="IPR016032">
    <property type="entry name" value="Sig_transdc_resp-reg_C-effctor"/>
</dbReference>
<evidence type="ECO:0000256" key="2">
    <source>
        <dbReference type="ARBA" id="ARBA00022840"/>
    </source>
</evidence>
<evidence type="ECO:0000313" key="4">
    <source>
        <dbReference type="EMBL" id="MFF5296552.1"/>
    </source>
</evidence>
<proteinExistence type="predicted"/>
<dbReference type="PROSITE" id="PS50043">
    <property type="entry name" value="HTH_LUXR_2"/>
    <property type="match status" value="1"/>
</dbReference>
<dbReference type="PROSITE" id="PS00622">
    <property type="entry name" value="HTH_LUXR_1"/>
    <property type="match status" value="1"/>
</dbReference>
<dbReference type="RefSeq" id="WP_020517321.1">
    <property type="nucleotide sequence ID" value="NZ_JBIAZU010000008.1"/>
</dbReference>
<gene>
    <name evidence="4" type="ORF">ACFY35_44555</name>
</gene>
<feature type="domain" description="HTH luxR-type" evidence="3">
    <location>
        <begin position="851"/>
        <end position="913"/>
    </location>
</feature>
<organism evidence="4 5">
    <name type="scientific">Paractinoplanes globisporus</name>
    <dbReference type="NCBI Taxonomy" id="113565"/>
    <lineage>
        <taxon>Bacteria</taxon>
        <taxon>Bacillati</taxon>
        <taxon>Actinomycetota</taxon>
        <taxon>Actinomycetes</taxon>
        <taxon>Micromonosporales</taxon>
        <taxon>Micromonosporaceae</taxon>
        <taxon>Paractinoplanes</taxon>
    </lineage>
</organism>
<accession>A0ABW6WW83</accession>
<dbReference type="PRINTS" id="PR00038">
    <property type="entry name" value="HTHLUXR"/>
</dbReference>
<keyword evidence="2" id="KW-0067">ATP-binding</keyword>
<dbReference type="InterPro" id="IPR000792">
    <property type="entry name" value="Tscrpt_reg_LuxR_C"/>
</dbReference>